<proteinExistence type="predicted"/>
<feature type="transmembrane region" description="Helical" evidence="6">
    <location>
        <begin position="146"/>
        <end position="168"/>
    </location>
</feature>
<evidence type="ECO:0000313" key="8">
    <source>
        <dbReference type="Proteomes" id="UP001560019"/>
    </source>
</evidence>
<dbReference type="PANTHER" id="PTHR30086:SF20">
    <property type="entry name" value="ARGININE EXPORTER PROTEIN ARGO-RELATED"/>
    <property type="match status" value="1"/>
</dbReference>
<sequence length="200" mass="20341">MEPAHLIAFNLTLLAAMAVPGPALLYALRMAVAGGFAAGAATGAGLGLIAAGWTGAALLGLDAALALFPWAYAILKAAGALYLIFIAWGLWRDARAPAADSAHPGRRAFLGGVLVNLANPKSVLFAASVLVVIFPPGLTLAQKGLVVANHFVVELVVYAAFAAALATPAARAGYLWAKPAIDRAAALLLGALGLRLILDR</sequence>
<accession>A0ABV3XN51</accession>
<keyword evidence="5 6" id="KW-0472">Membrane</keyword>
<dbReference type="RefSeq" id="WP_245972170.1">
    <property type="nucleotide sequence ID" value="NZ_JBEHHI010000001.1"/>
</dbReference>
<feature type="transmembrane region" description="Helical" evidence="6">
    <location>
        <begin position="112"/>
        <end position="134"/>
    </location>
</feature>
<protein>
    <submittedName>
        <fullName evidence="7">Threonine/homoserine/homoserine lactone efflux protein</fullName>
    </submittedName>
</protein>
<evidence type="ECO:0000256" key="5">
    <source>
        <dbReference type="ARBA" id="ARBA00023136"/>
    </source>
</evidence>
<dbReference type="InterPro" id="IPR001123">
    <property type="entry name" value="LeuE-type"/>
</dbReference>
<evidence type="ECO:0000256" key="2">
    <source>
        <dbReference type="ARBA" id="ARBA00022475"/>
    </source>
</evidence>
<keyword evidence="2" id="KW-1003">Cell membrane</keyword>
<keyword evidence="3 6" id="KW-0812">Transmembrane</keyword>
<keyword evidence="4 6" id="KW-1133">Transmembrane helix</keyword>
<organism evidence="7 8">
    <name type="scientific">Rhodovulum iodosum</name>
    <dbReference type="NCBI Taxonomy" id="68291"/>
    <lineage>
        <taxon>Bacteria</taxon>
        <taxon>Pseudomonadati</taxon>
        <taxon>Pseudomonadota</taxon>
        <taxon>Alphaproteobacteria</taxon>
        <taxon>Rhodobacterales</taxon>
        <taxon>Paracoccaceae</taxon>
        <taxon>Rhodovulum</taxon>
    </lineage>
</organism>
<feature type="transmembrane region" description="Helical" evidence="6">
    <location>
        <begin position="35"/>
        <end position="58"/>
    </location>
</feature>
<feature type="transmembrane region" description="Helical" evidence="6">
    <location>
        <begin position="6"/>
        <end position="28"/>
    </location>
</feature>
<feature type="transmembrane region" description="Helical" evidence="6">
    <location>
        <begin position="70"/>
        <end position="91"/>
    </location>
</feature>
<name>A0ABV3XN51_9RHOB</name>
<evidence type="ECO:0000256" key="6">
    <source>
        <dbReference type="SAM" id="Phobius"/>
    </source>
</evidence>
<evidence type="ECO:0000256" key="1">
    <source>
        <dbReference type="ARBA" id="ARBA00004651"/>
    </source>
</evidence>
<evidence type="ECO:0000313" key="7">
    <source>
        <dbReference type="EMBL" id="MEX5726737.1"/>
    </source>
</evidence>
<evidence type="ECO:0000256" key="4">
    <source>
        <dbReference type="ARBA" id="ARBA00022989"/>
    </source>
</evidence>
<comment type="subcellular location">
    <subcellularLocation>
        <location evidence="1">Cell membrane</location>
        <topology evidence="1">Multi-pass membrane protein</topology>
    </subcellularLocation>
</comment>
<dbReference type="Pfam" id="PF01810">
    <property type="entry name" value="LysE"/>
    <property type="match status" value="1"/>
</dbReference>
<comment type="caution">
    <text evidence="7">The sequence shown here is derived from an EMBL/GenBank/DDBJ whole genome shotgun (WGS) entry which is preliminary data.</text>
</comment>
<reference evidence="7 8" key="1">
    <citation type="submission" date="2024-06" db="EMBL/GenBank/DDBJ databases">
        <title>Genome of Rhodovulum iodosum, a marine photoferrotroph.</title>
        <authorList>
            <person name="Bianchini G."/>
            <person name="Nikeleit V."/>
            <person name="Kappler A."/>
            <person name="Bryce C."/>
            <person name="Sanchez-Baracaldo P."/>
        </authorList>
    </citation>
    <scope>NUCLEOTIDE SEQUENCE [LARGE SCALE GENOMIC DNA]</scope>
    <source>
        <strain evidence="7 8">UT/N1</strain>
    </source>
</reference>
<dbReference type="PANTHER" id="PTHR30086">
    <property type="entry name" value="ARGININE EXPORTER PROTEIN ARGO"/>
    <property type="match status" value="1"/>
</dbReference>
<evidence type="ECO:0000256" key="3">
    <source>
        <dbReference type="ARBA" id="ARBA00022692"/>
    </source>
</evidence>
<keyword evidence="8" id="KW-1185">Reference proteome</keyword>
<dbReference type="EMBL" id="JBEHHI010000001">
    <property type="protein sequence ID" value="MEX5726737.1"/>
    <property type="molecule type" value="Genomic_DNA"/>
</dbReference>
<gene>
    <name evidence="7" type="ORF">Ga0609869_000090</name>
</gene>
<dbReference type="Proteomes" id="UP001560019">
    <property type="component" value="Unassembled WGS sequence"/>
</dbReference>